<keyword evidence="2" id="KW-0238">DNA-binding</keyword>
<organism evidence="5 6">
    <name type="scientific">candidate division WOR-3 bacterium</name>
    <dbReference type="NCBI Taxonomy" id="2052148"/>
    <lineage>
        <taxon>Bacteria</taxon>
        <taxon>Bacteria division WOR-3</taxon>
    </lineage>
</organism>
<dbReference type="CDD" id="cd03586">
    <property type="entry name" value="PolY_Pol_IV_kappa"/>
    <property type="match status" value="1"/>
</dbReference>
<dbReference type="EMBL" id="VGIR01000023">
    <property type="protein sequence ID" value="MBM3331229.1"/>
    <property type="molecule type" value="Genomic_DNA"/>
</dbReference>
<keyword evidence="2" id="KW-0239">DNA-directed DNA polymerase</keyword>
<dbReference type="EC" id="2.7.7.7" evidence="2"/>
<feature type="domain" description="UmuC" evidence="4">
    <location>
        <begin position="24"/>
        <end position="205"/>
    </location>
</feature>
<evidence type="ECO:0000256" key="2">
    <source>
        <dbReference type="HAMAP-Rule" id="MF_01113"/>
    </source>
</evidence>
<dbReference type="PANTHER" id="PTHR11076:SF33">
    <property type="entry name" value="DNA POLYMERASE KAPPA"/>
    <property type="match status" value="1"/>
</dbReference>
<dbReference type="InterPro" id="IPR017961">
    <property type="entry name" value="DNA_pol_Y-fam_little_finger"/>
</dbReference>
<keyword evidence="2" id="KW-0227">DNA damage</keyword>
<dbReference type="SUPFAM" id="SSF56672">
    <property type="entry name" value="DNA/RNA polymerases"/>
    <property type="match status" value="1"/>
</dbReference>
<dbReference type="InterPro" id="IPR024728">
    <property type="entry name" value="PolY_HhH_motif"/>
</dbReference>
<keyword evidence="2" id="KW-0479">Metal-binding</keyword>
<comment type="function">
    <text evidence="2">Poorly processive, error-prone DNA polymerase involved in untargeted mutagenesis. Copies undamaged DNA at stalled replication forks, which arise in vivo from mismatched or misaligned primer ends. These misaligned primers can be extended by PolIV. Exhibits no 3'-5' exonuclease (proofreading) activity. May be involved in translesional synthesis, in conjunction with the beta clamp from PolIII.</text>
</comment>
<dbReference type="Pfam" id="PF11799">
    <property type="entry name" value="IMS_C"/>
    <property type="match status" value="1"/>
</dbReference>
<sequence>MTTANLGQSAIENRKSEIVRERIILHVDMDAFFASVEQQTFPFLRGKPIGVCGDPDGRTVIAAASYEAKRRGVKTAMTIPEAKRFCPEIILVSGHPAKYVDTSTRILALYATFTDLVEVFSIDEAFLDVTQTAHLFHGPEVIARSIKAYIKEHFGLTCSIGIAPNKLLAKLSGEMHKPDGLTIVNQSQVAALMESLPVQELCGIGPKTQEKLNRLGIRTCGELGRYPEKQLNGAFGIVGSHLKHMGQGVDENPVLPYFHEPATKSMGHSFTLDKDTRDLTEIQRHLLQLSEQVGRRLRKDSFAGRTVSLVLRYADFSTFIKQHSLKQYIDDGLRIHQVGMKLFKELYQPPRLVRLLGISVSGLVRDLKQTTAFENSRSGSLFDSLDAVNDKYGEFSVARARLQERTPSPRVISPSWRPGAPTPVGH</sequence>
<dbReference type="GO" id="GO:0000287">
    <property type="term" value="F:magnesium ion binding"/>
    <property type="evidence" value="ECO:0007669"/>
    <property type="project" value="UniProtKB-UniRule"/>
</dbReference>
<evidence type="ECO:0000313" key="6">
    <source>
        <dbReference type="Proteomes" id="UP000779900"/>
    </source>
</evidence>
<dbReference type="HAMAP" id="MF_01113">
    <property type="entry name" value="DNApol_IV"/>
    <property type="match status" value="1"/>
</dbReference>
<dbReference type="InterPro" id="IPR043128">
    <property type="entry name" value="Rev_trsase/Diguanyl_cyclase"/>
</dbReference>
<keyword evidence="2" id="KW-0460">Magnesium</keyword>
<dbReference type="GO" id="GO:0003887">
    <property type="term" value="F:DNA-directed DNA polymerase activity"/>
    <property type="evidence" value="ECO:0007669"/>
    <property type="project" value="UniProtKB-UniRule"/>
</dbReference>
<keyword evidence="2" id="KW-0234">DNA repair</keyword>
<dbReference type="InterPro" id="IPR036775">
    <property type="entry name" value="DNA_pol_Y-fam_lit_finger_sf"/>
</dbReference>
<feature type="region of interest" description="Disordered" evidence="3">
    <location>
        <begin position="406"/>
        <end position="426"/>
    </location>
</feature>
<dbReference type="InterPro" id="IPR022880">
    <property type="entry name" value="DNApol_IV"/>
</dbReference>
<dbReference type="Gene3D" id="3.30.70.270">
    <property type="match status" value="1"/>
</dbReference>
<comment type="similarity">
    <text evidence="1 2">Belongs to the DNA polymerase type-Y family.</text>
</comment>
<dbReference type="PROSITE" id="PS50173">
    <property type="entry name" value="UMUC"/>
    <property type="match status" value="1"/>
</dbReference>
<dbReference type="InterPro" id="IPR043502">
    <property type="entry name" value="DNA/RNA_pol_sf"/>
</dbReference>
<evidence type="ECO:0000256" key="1">
    <source>
        <dbReference type="ARBA" id="ARBA00010945"/>
    </source>
</evidence>
<accession>A0A938BSZ1</accession>
<keyword evidence="2" id="KW-0515">Mutator protein</keyword>
<dbReference type="GO" id="GO:0005829">
    <property type="term" value="C:cytosol"/>
    <property type="evidence" value="ECO:0007669"/>
    <property type="project" value="TreeGrafter"/>
</dbReference>
<evidence type="ECO:0000313" key="5">
    <source>
        <dbReference type="EMBL" id="MBM3331229.1"/>
    </source>
</evidence>
<feature type="binding site" evidence="2">
    <location>
        <position position="123"/>
    </location>
    <ligand>
        <name>Mg(2+)</name>
        <dbReference type="ChEBI" id="CHEBI:18420"/>
    </ligand>
</feature>
<comment type="caution">
    <text evidence="5">The sequence shown here is derived from an EMBL/GenBank/DDBJ whole genome shotgun (WGS) entry which is preliminary data.</text>
</comment>
<comment type="catalytic activity">
    <reaction evidence="2">
        <text>DNA(n) + a 2'-deoxyribonucleoside 5'-triphosphate = DNA(n+1) + diphosphate</text>
        <dbReference type="Rhea" id="RHEA:22508"/>
        <dbReference type="Rhea" id="RHEA-COMP:17339"/>
        <dbReference type="Rhea" id="RHEA-COMP:17340"/>
        <dbReference type="ChEBI" id="CHEBI:33019"/>
        <dbReference type="ChEBI" id="CHEBI:61560"/>
        <dbReference type="ChEBI" id="CHEBI:173112"/>
        <dbReference type="EC" id="2.7.7.7"/>
    </reaction>
</comment>
<name>A0A938BSZ1_UNCW3</name>
<dbReference type="GO" id="GO:0009432">
    <property type="term" value="P:SOS response"/>
    <property type="evidence" value="ECO:0007669"/>
    <property type="project" value="TreeGrafter"/>
</dbReference>
<keyword evidence="2" id="KW-0235">DNA replication</keyword>
<comment type="subcellular location">
    <subcellularLocation>
        <location evidence="2">Cytoplasm</location>
    </subcellularLocation>
</comment>
<feature type="binding site" evidence="2">
    <location>
        <position position="28"/>
    </location>
    <ligand>
        <name>Mg(2+)</name>
        <dbReference type="ChEBI" id="CHEBI:18420"/>
    </ligand>
</feature>
<keyword evidence="2 5" id="KW-0548">Nucleotidyltransferase</keyword>
<feature type="site" description="Substrate discrimination" evidence="2">
    <location>
        <position position="33"/>
    </location>
</feature>
<dbReference type="GO" id="GO:0006281">
    <property type="term" value="P:DNA repair"/>
    <property type="evidence" value="ECO:0007669"/>
    <property type="project" value="UniProtKB-UniRule"/>
</dbReference>
<proteinExistence type="inferred from homology"/>
<dbReference type="GO" id="GO:0006261">
    <property type="term" value="P:DNA-templated DNA replication"/>
    <property type="evidence" value="ECO:0007669"/>
    <property type="project" value="UniProtKB-UniRule"/>
</dbReference>
<dbReference type="NCBIfam" id="NF002677">
    <property type="entry name" value="PRK02406.1"/>
    <property type="match status" value="1"/>
</dbReference>
<comment type="cofactor">
    <cofactor evidence="2">
        <name>Mg(2+)</name>
        <dbReference type="ChEBI" id="CHEBI:18420"/>
    </cofactor>
    <text evidence="2">Binds 2 magnesium ions per subunit.</text>
</comment>
<dbReference type="GO" id="GO:0042276">
    <property type="term" value="P:error-prone translesion synthesis"/>
    <property type="evidence" value="ECO:0007669"/>
    <property type="project" value="TreeGrafter"/>
</dbReference>
<dbReference type="Pfam" id="PF11798">
    <property type="entry name" value="IMS_HHH"/>
    <property type="match status" value="1"/>
</dbReference>
<dbReference type="Pfam" id="PF00817">
    <property type="entry name" value="IMS"/>
    <property type="match status" value="1"/>
</dbReference>
<dbReference type="GO" id="GO:0003684">
    <property type="term" value="F:damaged DNA binding"/>
    <property type="evidence" value="ECO:0007669"/>
    <property type="project" value="InterPro"/>
</dbReference>
<dbReference type="PANTHER" id="PTHR11076">
    <property type="entry name" value="DNA REPAIR POLYMERASE UMUC / TRANSFERASE FAMILY MEMBER"/>
    <property type="match status" value="1"/>
</dbReference>
<dbReference type="Gene3D" id="3.30.1490.100">
    <property type="entry name" value="DNA polymerase, Y-family, little finger domain"/>
    <property type="match status" value="1"/>
</dbReference>
<dbReference type="Proteomes" id="UP000779900">
    <property type="component" value="Unassembled WGS sequence"/>
</dbReference>
<feature type="active site" evidence="2">
    <location>
        <position position="124"/>
    </location>
</feature>
<gene>
    <name evidence="2 5" type="primary">dinB</name>
    <name evidence="5" type="ORF">FJY68_05165</name>
</gene>
<dbReference type="InterPro" id="IPR050116">
    <property type="entry name" value="DNA_polymerase-Y"/>
</dbReference>
<dbReference type="SUPFAM" id="SSF100879">
    <property type="entry name" value="Lesion bypass DNA polymerase (Y-family), little finger domain"/>
    <property type="match status" value="1"/>
</dbReference>
<dbReference type="InterPro" id="IPR001126">
    <property type="entry name" value="UmuC"/>
</dbReference>
<keyword evidence="2 5" id="KW-0808">Transferase</keyword>
<protein>
    <recommendedName>
        <fullName evidence="2">DNA polymerase IV</fullName>
        <shortName evidence="2">Pol IV</shortName>
        <ecNumber evidence="2">2.7.7.7</ecNumber>
    </recommendedName>
</protein>
<comment type="subunit">
    <text evidence="2">Monomer.</text>
</comment>
<evidence type="ECO:0000256" key="3">
    <source>
        <dbReference type="SAM" id="MobiDB-lite"/>
    </source>
</evidence>
<dbReference type="Gene3D" id="1.10.150.20">
    <property type="entry name" value="5' to 3' exonuclease, C-terminal subdomain"/>
    <property type="match status" value="1"/>
</dbReference>
<dbReference type="Gene3D" id="3.40.1170.60">
    <property type="match status" value="1"/>
</dbReference>
<keyword evidence="2" id="KW-0963">Cytoplasm</keyword>
<evidence type="ECO:0000259" key="4">
    <source>
        <dbReference type="PROSITE" id="PS50173"/>
    </source>
</evidence>
<reference evidence="5" key="1">
    <citation type="submission" date="2019-03" db="EMBL/GenBank/DDBJ databases">
        <title>Lake Tanganyika Metagenome-Assembled Genomes (MAGs).</title>
        <authorList>
            <person name="Tran P."/>
        </authorList>
    </citation>
    <scope>NUCLEOTIDE SEQUENCE</scope>
    <source>
        <strain evidence="5">K_DeepCast_150m_m2_040</strain>
    </source>
</reference>
<dbReference type="AlphaFoldDB" id="A0A938BSZ1"/>